<dbReference type="Pfam" id="PF04230">
    <property type="entry name" value="PS_pyruv_trans"/>
    <property type="match status" value="1"/>
</dbReference>
<dbReference type="EMBL" id="JAEDAJ010000002">
    <property type="protein sequence ID" value="MBK0330718.1"/>
    <property type="molecule type" value="Genomic_DNA"/>
</dbReference>
<sequence length="587" mass="66198">MEIGLIGINKYARFLNFACQLHAYAFQKFLEKNGYSSTILDYKPVTYGDHDMRSPAAHAEKEYRQAVMAGASPAKLERLADLAVGYRSLAAERASRFDRFQDFERRNLTVTEEQYDSELLEIQDPGFDCYICVTDVIWSADPTYTFDRGFLLGSKAFEGKPKIAYAASRGISKDFTGKTADIFFSYLGEIEAIGVREPDLEAYIEQNSDLDATTVLDPVLLHDGRFWRDLAVAPREEKYLLLYYVMGRSADTVEKAVEYAKLHDLTIVELSDRPLKYGQVNDPEVRHVARYDVGQDEWLGYIENAECVFTNSFHGCCFSLLFETPFFVGKRMGKKVPNFLATFGLQGQQFAPDDDVRTLSSDVDFRSTDAPLRSMREHSEAFIFEALRRAEASIADGTAIDRERFEQRRREIQFPVHFHSGSAGRSVALRDEAERVKTKVVPSGALEYWWPGRRFVNDGRSPLPRGEFVAAGRAFVGWAMRFRIDNRWLWYLADGSFATSEQLTAGGRAAKAVIPDGARIPHMPVNHISSVVFEARWKKDETSLPVDSGQDTAATGTPGGRFARGRALLAPLGRTIGRVRRAFVRGE</sequence>
<keyword evidence="3" id="KW-1185">Reference proteome</keyword>
<evidence type="ECO:0000313" key="3">
    <source>
        <dbReference type="Proteomes" id="UP000612352"/>
    </source>
</evidence>
<dbReference type="Proteomes" id="UP000612352">
    <property type="component" value="Unassembled WGS sequence"/>
</dbReference>
<name>A0ABS1B7U8_9MICO</name>
<evidence type="ECO:0000313" key="2">
    <source>
        <dbReference type="EMBL" id="MBK0330718.1"/>
    </source>
</evidence>
<dbReference type="InterPro" id="IPR007345">
    <property type="entry name" value="Polysacch_pyruvyl_Trfase"/>
</dbReference>
<keyword evidence="2" id="KW-0808">Transferase</keyword>
<protein>
    <submittedName>
        <fullName evidence="2">Polysaccharide pyruvyl transferase family protein</fullName>
    </submittedName>
</protein>
<gene>
    <name evidence="2" type="ORF">I8D64_04815</name>
</gene>
<evidence type="ECO:0000259" key="1">
    <source>
        <dbReference type="Pfam" id="PF04230"/>
    </source>
</evidence>
<comment type="caution">
    <text evidence="2">The sequence shown here is derived from an EMBL/GenBank/DDBJ whole genome shotgun (WGS) entry which is preliminary data.</text>
</comment>
<organism evidence="2 3">
    <name type="scientific">Brachybacterium halotolerans</name>
    <dbReference type="NCBI Taxonomy" id="2795215"/>
    <lineage>
        <taxon>Bacteria</taxon>
        <taxon>Bacillati</taxon>
        <taxon>Actinomycetota</taxon>
        <taxon>Actinomycetes</taxon>
        <taxon>Micrococcales</taxon>
        <taxon>Dermabacteraceae</taxon>
        <taxon>Brachybacterium</taxon>
    </lineage>
</organism>
<dbReference type="RefSeq" id="WP_200501377.1">
    <property type="nucleotide sequence ID" value="NZ_JAEDAJ010000002.1"/>
</dbReference>
<reference evidence="2 3" key="1">
    <citation type="submission" date="2020-12" db="EMBL/GenBank/DDBJ databases">
        <title>Brachybacterium sp. MASK1Z-5, whole genome shotgun sequence.</title>
        <authorList>
            <person name="Tuo L."/>
        </authorList>
    </citation>
    <scope>NUCLEOTIDE SEQUENCE [LARGE SCALE GENOMIC DNA]</scope>
    <source>
        <strain evidence="2 3">MASK1Z-5</strain>
    </source>
</reference>
<feature type="domain" description="Polysaccharide pyruvyl transferase" evidence="1">
    <location>
        <begin position="21"/>
        <end position="328"/>
    </location>
</feature>
<accession>A0ABS1B7U8</accession>
<proteinExistence type="predicted"/>
<dbReference type="GO" id="GO:0016740">
    <property type="term" value="F:transferase activity"/>
    <property type="evidence" value="ECO:0007669"/>
    <property type="project" value="UniProtKB-KW"/>
</dbReference>